<gene>
    <name evidence="1" type="ORF">GCM10023095_03370</name>
</gene>
<evidence type="ECO:0000313" key="2">
    <source>
        <dbReference type="Proteomes" id="UP001501321"/>
    </source>
</evidence>
<reference evidence="2" key="1">
    <citation type="journal article" date="2019" name="Int. J. Syst. Evol. Microbiol.">
        <title>The Global Catalogue of Microorganisms (GCM) 10K type strain sequencing project: providing services to taxonomists for standard genome sequencing and annotation.</title>
        <authorList>
            <consortium name="The Broad Institute Genomics Platform"/>
            <consortium name="The Broad Institute Genome Sequencing Center for Infectious Disease"/>
            <person name="Wu L."/>
            <person name="Ma J."/>
        </authorList>
    </citation>
    <scope>NUCLEOTIDE SEQUENCE [LARGE SCALE GENOMIC DNA]</scope>
    <source>
        <strain evidence="2">JCM 32226</strain>
    </source>
</reference>
<evidence type="ECO:0000313" key="1">
    <source>
        <dbReference type="EMBL" id="GAA4493337.1"/>
    </source>
</evidence>
<proteinExistence type="predicted"/>
<accession>A0ABP8PVP6</accession>
<dbReference type="SUPFAM" id="SSF142906">
    <property type="entry name" value="YjbR-like"/>
    <property type="match status" value="1"/>
</dbReference>
<organism evidence="1 2">
    <name type="scientific">Pseudaeromonas paramecii</name>
    <dbReference type="NCBI Taxonomy" id="2138166"/>
    <lineage>
        <taxon>Bacteria</taxon>
        <taxon>Pseudomonadati</taxon>
        <taxon>Pseudomonadota</taxon>
        <taxon>Gammaproteobacteria</taxon>
        <taxon>Aeromonadales</taxon>
        <taxon>Aeromonadaceae</taxon>
        <taxon>Pseudaeromonas</taxon>
    </lineage>
</organism>
<dbReference type="RefSeq" id="WP_345009418.1">
    <property type="nucleotide sequence ID" value="NZ_BAABFC010000001.1"/>
</dbReference>
<name>A0ABP8PVP6_9GAMM</name>
<keyword evidence="2" id="KW-1185">Reference proteome</keyword>
<dbReference type="EMBL" id="BAABFC010000001">
    <property type="protein sequence ID" value="GAA4493337.1"/>
    <property type="molecule type" value="Genomic_DNA"/>
</dbReference>
<protein>
    <submittedName>
        <fullName evidence="1">Uncharacterized protein</fullName>
    </submittedName>
</protein>
<comment type="caution">
    <text evidence="1">The sequence shown here is derived from an EMBL/GenBank/DDBJ whole genome shotgun (WGS) entry which is preliminary data.</text>
</comment>
<dbReference type="Proteomes" id="UP001501321">
    <property type="component" value="Unassembled WGS sequence"/>
</dbReference>
<dbReference type="InterPro" id="IPR038056">
    <property type="entry name" value="YjbR-like_sf"/>
</dbReference>
<sequence length="73" mass="8912">MVVKAAALTEQEVERVRWHMAAYGWIRRLFDGEVTEDQIREEVDRCPEAYREHFRDWLNRYRGKFKAARRGKK</sequence>